<dbReference type="Gene3D" id="3.90.79.10">
    <property type="entry name" value="Nucleoside Triphosphate Pyrophosphohydrolase"/>
    <property type="match status" value="1"/>
</dbReference>
<reference evidence="2 3" key="2">
    <citation type="submission" date="2024-09" db="EMBL/GenBank/DDBJ databases">
        <title>Draft genome sequence of Candidatus Magnetaquicoccaceae bacterium FCR-1.</title>
        <authorList>
            <person name="Shimoshige H."/>
            <person name="Shimamura S."/>
            <person name="Taoka A."/>
            <person name="Kobayashi H."/>
            <person name="Maekawa T."/>
        </authorList>
    </citation>
    <scope>NUCLEOTIDE SEQUENCE [LARGE SCALE GENOMIC DNA]</scope>
    <source>
        <strain evidence="2 3">FCR-1</strain>
    </source>
</reference>
<evidence type="ECO:0000313" key="3">
    <source>
        <dbReference type="Proteomes" id="UP001628193"/>
    </source>
</evidence>
<dbReference type="InterPro" id="IPR000086">
    <property type="entry name" value="NUDIX_hydrolase_dom"/>
</dbReference>
<dbReference type="Proteomes" id="UP001628193">
    <property type="component" value="Unassembled WGS sequence"/>
</dbReference>
<sequence length="150" mass="16467">MTRELQTPFLAADVIIELIDHPGRPIVLIERKNPPFGLAIPGGFVDRDKESVERAAVREALEETTLEVRLIALLGIYSDPARDNRLHSASAIYVGEAHGTPRAADDAKAVRIVLPDALPSPLAFDHDRVLADYLAFRATGRVAPLREISR</sequence>
<dbReference type="PROSITE" id="PS51462">
    <property type="entry name" value="NUDIX"/>
    <property type="match status" value="1"/>
</dbReference>
<comment type="caution">
    <text evidence="2">The sequence shown here is derived from an EMBL/GenBank/DDBJ whole genome shotgun (WGS) entry which is preliminary data.</text>
</comment>
<feature type="domain" description="Nudix hydrolase" evidence="1">
    <location>
        <begin position="9"/>
        <end position="136"/>
    </location>
</feature>
<dbReference type="Pfam" id="PF00293">
    <property type="entry name" value="NUDIX"/>
    <property type="match status" value="1"/>
</dbReference>
<name>A0ABQ0C7H8_9PROT</name>
<dbReference type="SUPFAM" id="SSF55811">
    <property type="entry name" value="Nudix"/>
    <property type="match status" value="1"/>
</dbReference>
<dbReference type="PANTHER" id="PTHR43736:SF1">
    <property type="entry name" value="DIHYDRONEOPTERIN TRIPHOSPHATE DIPHOSPHATASE"/>
    <property type="match status" value="1"/>
</dbReference>
<dbReference type="EMBL" id="BAAFGK010000004">
    <property type="protein sequence ID" value="GAB0056838.1"/>
    <property type="molecule type" value="Genomic_DNA"/>
</dbReference>
<keyword evidence="3" id="KW-1185">Reference proteome</keyword>
<evidence type="ECO:0000313" key="2">
    <source>
        <dbReference type="EMBL" id="GAB0056838.1"/>
    </source>
</evidence>
<accession>A0ABQ0C7H8</accession>
<dbReference type="PANTHER" id="PTHR43736">
    <property type="entry name" value="ADP-RIBOSE PYROPHOSPHATASE"/>
    <property type="match status" value="1"/>
</dbReference>
<organism evidence="2 3">
    <name type="scientific">Candidatus Magnetaquiglobus chichijimensis</name>
    <dbReference type="NCBI Taxonomy" id="3141448"/>
    <lineage>
        <taxon>Bacteria</taxon>
        <taxon>Pseudomonadati</taxon>
        <taxon>Pseudomonadota</taxon>
        <taxon>Magnetococcia</taxon>
        <taxon>Magnetococcales</taxon>
        <taxon>Candidatus Magnetaquicoccaceae</taxon>
        <taxon>Candidatus Magnetaquiglobus</taxon>
    </lineage>
</organism>
<dbReference type="CDD" id="cd18873">
    <property type="entry name" value="NUDIX_NadM_like"/>
    <property type="match status" value="1"/>
</dbReference>
<proteinExistence type="predicted"/>
<gene>
    <name evidence="2" type="ORF">SIID45300_01153</name>
</gene>
<reference evidence="2 3" key="1">
    <citation type="submission" date="2024-05" db="EMBL/GenBank/DDBJ databases">
        <authorList>
            <consortium name="Candidatus Magnetaquicoccaceae bacterium FCR-1 genome sequencing consortium"/>
            <person name="Shimoshige H."/>
            <person name="Shimamura S."/>
            <person name="Taoka A."/>
            <person name="Kobayashi H."/>
            <person name="Maekawa T."/>
        </authorList>
    </citation>
    <scope>NUCLEOTIDE SEQUENCE [LARGE SCALE GENOMIC DNA]</scope>
    <source>
        <strain evidence="2 3">FCR-1</strain>
    </source>
</reference>
<evidence type="ECO:0000259" key="1">
    <source>
        <dbReference type="PROSITE" id="PS51462"/>
    </source>
</evidence>
<dbReference type="RefSeq" id="WP_420904558.1">
    <property type="nucleotide sequence ID" value="NZ_BAAFGK010000004.1"/>
</dbReference>
<dbReference type="InterPro" id="IPR015797">
    <property type="entry name" value="NUDIX_hydrolase-like_dom_sf"/>
</dbReference>
<protein>
    <recommendedName>
        <fullName evidence="1">Nudix hydrolase domain-containing protein</fullName>
    </recommendedName>
</protein>